<reference evidence="2 3" key="1">
    <citation type="submission" date="2015-07" db="EMBL/GenBank/DDBJ databases">
        <authorList>
            <person name="Noorani M."/>
        </authorList>
    </citation>
    <scope>NUCLEOTIDE SEQUENCE [LARGE SCALE GENOMIC DNA]</scope>
    <source>
        <strain evidence="2">BBA 69670</strain>
    </source>
</reference>
<dbReference type="Proteomes" id="UP000044841">
    <property type="component" value="Unassembled WGS sequence"/>
</dbReference>
<dbReference type="GO" id="GO:0004672">
    <property type="term" value="F:protein kinase activity"/>
    <property type="evidence" value="ECO:0007669"/>
    <property type="project" value="InterPro"/>
</dbReference>
<proteinExistence type="predicted"/>
<dbReference type="InterPro" id="IPR050167">
    <property type="entry name" value="Ser_Thr_protein_kinase"/>
</dbReference>
<dbReference type="PROSITE" id="PS50011">
    <property type="entry name" value="PROTEIN_KINASE_DOM"/>
    <property type="match status" value="1"/>
</dbReference>
<dbReference type="GO" id="GO:0007165">
    <property type="term" value="P:signal transduction"/>
    <property type="evidence" value="ECO:0007669"/>
    <property type="project" value="TreeGrafter"/>
</dbReference>
<evidence type="ECO:0000313" key="3">
    <source>
        <dbReference type="Proteomes" id="UP000044841"/>
    </source>
</evidence>
<accession>A0A0K6GH86</accession>
<evidence type="ECO:0000313" key="2">
    <source>
        <dbReference type="EMBL" id="CUA77958.1"/>
    </source>
</evidence>
<dbReference type="AlphaFoldDB" id="A0A0K6GH86"/>
<dbReference type="SMART" id="SM00220">
    <property type="entry name" value="S_TKc"/>
    <property type="match status" value="1"/>
</dbReference>
<dbReference type="EMBL" id="CYGV01001923">
    <property type="protein sequence ID" value="CUA77958.1"/>
    <property type="molecule type" value="Genomic_DNA"/>
</dbReference>
<protein>
    <recommendedName>
        <fullName evidence="1">Protein kinase domain-containing protein</fullName>
    </recommendedName>
</protein>
<dbReference type="GO" id="GO:0005524">
    <property type="term" value="F:ATP binding"/>
    <property type="evidence" value="ECO:0007669"/>
    <property type="project" value="InterPro"/>
</dbReference>
<gene>
    <name evidence="2" type="ORF">RSOLAG22IIIB_12934</name>
</gene>
<sequence length="231" mass="25347">MLGHWGAWRSDENGKHWKHAAHELYASSKCNHPGVLNALGFALFEGYILLVSPWMRNGSLTNHLAHSKSSARLQFCLEIASTVEYLHDKGIVHGDLKADNILVSDAGRTLLVDFGSTTLTNIFTLCFTRTSCVLALSLRFAAPEVLNGSSQLHTTESDVYALGMVGRLWLLFFATIAEGIFTSGKTILQIMTGELPYAGMSDQVAVASIFRQLHPPRPHFNALIGKHDAVK</sequence>
<organism evidence="2 3">
    <name type="scientific">Rhizoctonia solani</name>
    <dbReference type="NCBI Taxonomy" id="456999"/>
    <lineage>
        <taxon>Eukaryota</taxon>
        <taxon>Fungi</taxon>
        <taxon>Dikarya</taxon>
        <taxon>Basidiomycota</taxon>
        <taxon>Agaricomycotina</taxon>
        <taxon>Agaricomycetes</taxon>
        <taxon>Cantharellales</taxon>
        <taxon>Ceratobasidiaceae</taxon>
        <taxon>Rhizoctonia</taxon>
    </lineage>
</organism>
<dbReference type="GO" id="GO:0005737">
    <property type="term" value="C:cytoplasm"/>
    <property type="evidence" value="ECO:0007669"/>
    <property type="project" value="TreeGrafter"/>
</dbReference>
<feature type="domain" description="Protein kinase" evidence="1">
    <location>
        <begin position="1"/>
        <end position="231"/>
    </location>
</feature>
<dbReference type="PIRSF" id="PIRSF000654">
    <property type="entry name" value="Integrin-linked_kinase"/>
    <property type="match status" value="1"/>
</dbReference>
<dbReference type="SUPFAM" id="SSF56112">
    <property type="entry name" value="Protein kinase-like (PK-like)"/>
    <property type="match status" value="1"/>
</dbReference>
<dbReference type="Gene3D" id="1.10.510.10">
    <property type="entry name" value="Transferase(Phosphotransferase) domain 1"/>
    <property type="match status" value="1"/>
</dbReference>
<dbReference type="InterPro" id="IPR000719">
    <property type="entry name" value="Prot_kinase_dom"/>
</dbReference>
<dbReference type="InterPro" id="IPR011009">
    <property type="entry name" value="Kinase-like_dom_sf"/>
</dbReference>
<dbReference type="PROSITE" id="PS00108">
    <property type="entry name" value="PROTEIN_KINASE_ST"/>
    <property type="match status" value="1"/>
</dbReference>
<name>A0A0K6GH86_9AGAM</name>
<dbReference type="PANTHER" id="PTHR23257">
    <property type="entry name" value="SERINE-THREONINE PROTEIN KINASE"/>
    <property type="match status" value="1"/>
</dbReference>
<dbReference type="InterPro" id="IPR008271">
    <property type="entry name" value="Ser/Thr_kinase_AS"/>
</dbReference>
<dbReference type="Pfam" id="PF00069">
    <property type="entry name" value="Pkinase"/>
    <property type="match status" value="1"/>
</dbReference>
<evidence type="ECO:0000259" key="1">
    <source>
        <dbReference type="PROSITE" id="PS50011"/>
    </source>
</evidence>
<keyword evidence="3" id="KW-1185">Reference proteome</keyword>